<dbReference type="GeneID" id="63687037"/>
<dbReference type="InterPro" id="IPR036865">
    <property type="entry name" value="CRAL-TRIO_dom_sf"/>
</dbReference>
<feature type="domain" description="CRAL-TRIO" evidence="1">
    <location>
        <begin position="99"/>
        <end position="276"/>
    </location>
</feature>
<dbReference type="Gene3D" id="3.40.525.10">
    <property type="entry name" value="CRAL-TRIO lipid binding domain"/>
    <property type="match status" value="1"/>
</dbReference>
<dbReference type="Proteomes" id="UP000030653">
    <property type="component" value="Unassembled WGS sequence"/>
</dbReference>
<gene>
    <name evidence="2" type="ORF">DACRYDRAFT_20539</name>
</gene>
<sequence length="346" mass="39680">MVVIHKPFLPPPRPDAVPTLVSEPDQEKYDTLLNHFSDPAFQLQGEKETEKTALTEYEKYWLSKECFLRYLRATKGDVAAAIKRLESTLAWRRSYGFYRPDFAEHVEPEGVTGKCLLLGYDVAGRPGVYLIPSNQNTEASERQLEFTFFVIECAIDLMGPGTENIALLINFGDKGKHPPMWIARKMLGILQGHYPERLGKSFVINIPWYVDMFLKMIWPFVDPVTKGKVHFNPNVIKENLMTPDMLLSEWNGEIQFTYEHSQFWPELLRIVKEYRGANMGRWRTLGAKVGISEWDYKNGSSVLRTFEETEKGQTIEATGGYEDVEREANEELQREMGPEGLVEASA</sequence>
<evidence type="ECO:0000313" key="3">
    <source>
        <dbReference type="Proteomes" id="UP000030653"/>
    </source>
</evidence>
<evidence type="ECO:0000313" key="2">
    <source>
        <dbReference type="EMBL" id="EJU04966.1"/>
    </source>
</evidence>
<keyword evidence="3" id="KW-1185">Reference proteome</keyword>
<dbReference type="CDD" id="cd00170">
    <property type="entry name" value="SEC14"/>
    <property type="match status" value="1"/>
</dbReference>
<protein>
    <submittedName>
        <fullName evidence="2">CRAL/TRIO domain-containing protein</fullName>
    </submittedName>
</protein>
<proteinExistence type="predicted"/>
<dbReference type="OrthoDB" id="75724at2759"/>
<accession>M5G3Y6</accession>
<dbReference type="PROSITE" id="PS50191">
    <property type="entry name" value="CRAL_TRIO"/>
    <property type="match status" value="1"/>
</dbReference>
<dbReference type="Pfam" id="PF00650">
    <property type="entry name" value="CRAL_TRIO"/>
    <property type="match status" value="1"/>
</dbReference>
<dbReference type="SUPFAM" id="SSF52087">
    <property type="entry name" value="CRAL/TRIO domain"/>
    <property type="match status" value="1"/>
</dbReference>
<dbReference type="SMART" id="SM00516">
    <property type="entry name" value="SEC14"/>
    <property type="match status" value="1"/>
</dbReference>
<name>M5G3Y6_DACPD</name>
<dbReference type="GO" id="GO:0008526">
    <property type="term" value="F:phosphatidylinositol transfer activity"/>
    <property type="evidence" value="ECO:0007669"/>
    <property type="project" value="TreeGrafter"/>
</dbReference>
<dbReference type="InterPro" id="IPR001251">
    <property type="entry name" value="CRAL-TRIO_dom"/>
</dbReference>
<evidence type="ECO:0000259" key="1">
    <source>
        <dbReference type="PROSITE" id="PS50191"/>
    </source>
</evidence>
<dbReference type="SMART" id="SM01100">
    <property type="entry name" value="CRAL_TRIO_N"/>
    <property type="match status" value="1"/>
</dbReference>
<dbReference type="EMBL" id="JH795857">
    <property type="protein sequence ID" value="EJU04966.1"/>
    <property type="molecule type" value="Genomic_DNA"/>
</dbReference>
<dbReference type="SUPFAM" id="SSF46938">
    <property type="entry name" value="CRAL/TRIO N-terminal domain"/>
    <property type="match status" value="1"/>
</dbReference>
<dbReference type="PANTHER" id="PTHR45824:SF29">
    <property type="entry name" value="GH16843P"/>
    <property type="match status" value="1"/>
</dbReference>
<dbReference type="HOGENOM" id="CLU_014001_1_1_1"/>
<dbReference type="InterPro" id="IPR052578">
    <property type="entry name" value="PI_Transfer_CRAL-TRIO"/>
</dbReference>
<dbReference type="InterPro" id="IPR036273">
    <property type="entry name" value="CRAL/TRIO_N_dom_sf"/>
</dbReference>
<dbReference type="PANTHER" id="PTHR45824">
    <property type="entry name" value="GH16843P"/>
    <property type="match status" value="1"/>
</dbReference>
<dbReference type="STRING" id="1858805.M5G3Y6"/>
<dbReference type="AlphaFoldDB" id="M5G3Y6"/>
<organism evidence="2 3">
    <name type="scientific">Dacryopinax primogenitus (strain DJM 731)</name>
    <name type="common">Brown rot fungus</name>
    <dbReference type="NCBI Taxonomy" id="1858805"/>
    <lineage>
        <taxon>Eukaryota</taxon>
        <taxon>Fungi</taxon>
        <taxon>Dikarya</taxon>
        <taxon>Basidiomycota</taxon>
        <taxon>Agaricomycotina</taxon>
        <taxon>Dacrymycetes</taxon>
        <taxon>Dacrymycetales</taxon>
        <taxon>Dacrymycetaceae</taxon>
        <taxon>Dacryopinax</taxon>
    </lineage>
</organism>
<dbReference type="Pfam" id="PF03765">
    <property type="entry name" value="CRAL_TRIO_N"/>
    <property type="match status" value="1"/>
</dbReference>
<reference evidence="2 3" key="1">
    <citation type="journal article" date="2012" name="Science">
        <title>The Paleozoic origin of enzymatic lignin decomposition reconstructed from 31 fungal genomes.</title>
        <authorList>
            <person name="Floudas D."/>
            <person name="Binder M."/>
            <person name="Riley R."/>
            <person name="Barry K."/>
            <person name="Blanchette R.A."/>
            <person name="Henrissat B."/>
            <person name="Martinez A.T."/>
            <person name="Otillar R."/>
            <person name="Spatafora J.W."/>
            <person name="Yadav J.S."/>
            <person name="Aerts A."/>
            <person name="Benoit I."/>
            <person name="Boyd A."/>
            <person name="Carlson A."/>
            <person name="Copeland A."/>
            <person name="Coutinho P.M."/>
            <person name="de Vries R.P."/>
            <person name="Ferreira P."/>
            <person name="Findley K."/>
            <person name="Foster B."/>
            <person name="Gaskell J."/>
            <person name="Glotzer D."/>
            <person name="Gorecki P."/>
            <person name="Heitman J."/>
            <person name="Hesse C."/>
            <person name="Hori C."/>
            <person name="Igarashi K."/>
            <person name="Jurgens J.A."/>
            <person name="Kallen N."/>
            <person name="Kersten P."/>
            <person name="Kohler A."/>
            <person name="Kuees U."/>
            <person name="Kumar T.K.A."/>
            <person name="Kuo A."/>
            <person name="LaButti K."/>
            <person name="Larrondo L.F."/>
            <person name="Lindquist E."/>
            <person name="Ling A."/>
            <person name="Lombard V."/>
            <person name="Lucas S."/>
            <person name="Lundell T."/>
            <person name="Martin R."/>
            <person name="McLaughlin D.J."/>
            <person name="Morgenstern I."/>
            <person name="Morin E."/>
            <person name="Murat C."/>
            <person name="Nagy L.G."/>
            <person name="Nolan M."/>
            <person name="Ohm R.A."/>
            <person name="Patyshakuliyeva A."/>
            <person name="Rokas A."/>
            <person name="Ruiz-Duenas F.J."/>
            <person name="Sabat G."/>
            <person name="Salamov A."/>
            <person name="Samejima M."/>
            <person name="Schmutz J."/>
            <person name="Slot J.C."/>
            <person name="St John F."/>
            <person name="Stenlid J."/>
            <person name="Sun H."/>
            <person name="Sun S."/>
            <person name="Syed K."/>
            <person name="Tsang A."/>
            <person name="Wiebenga A."/>
            <person name="Young D."/>
            <person name="Pisabarro A."/>
            <person name="Eastwood D.C."/>
            <person name="Martin F."/>
            <person name="Cullen D."/>
            <person name="Grigoriev I.V."/>
            <person name="Hibbett D.S."/>
        </authorList>
    </citation>
    <scope>NUCLEOTIDE SEQUENCE [LARGE SCALE GENOMIC DNA]</scope>
    <source>
        <strain evidence="2 3">DJM-731 SS1</strain>
    </source>
</reference>
<dbReference type="OMA" id="DIHARPC"/>
<dbReference type="InterPro" id="IPR011074">
    <property type="entry name" value="CRAL/TRIO_N_dom"/>
</dbReference>
<dbReference type="RefSeq" id="XP_040631860.1">
    <property type="nucleotide sequence ID" value="XM_040771975.1"/>
</dbReference>